<sequence length="104" mass="11489">MRNYRVFNDVHNVRVIWKLAGTRLGPYGQIAVLVLGALSLVVVMAAGLVAGIATAVVGFVLITIYAVTLSRLDETEKVSERTQIRLLRRGLKHRRTANFDIDGL</sequence>
<dbReference type="Proteomes" id="UP000037594">
    <property type="component" value="Unassembled WGS sequence"/>
</dbReference>
<accession>A0A0J8U826</accession>
<proteinExistence type="predicted"/>
<evidence type="ECO:0000313" key="3">
    <source>
        <dbReference type="Proteomes" id="UP000037594"/>
    </source>
</evidence>
<comment type="caution">
    <text evidence="2">The sequence shown here is derived from an EMBL/GenBank/DDBJ whole genome shotgun (WGS) entry which is preliminary data.</text>
</comment>
<name>A0A0J8U826_9MYCO</name>
<feature type="transmembrane region" description="Helical" evidence="1">
    <location>
        <begin position="24"/>
        <end position="46"/>
    </location>
</feature>
<reference evidence="2 3" key="1">
    <citation type="submission" date="2015-06" db="EMBL/GenBank/DDBJ databases">
        <title>Genome sequence of Mycobacterium conceptionense strain MLE.</title>
        <authorList>
            <person name="Greninger A.L."/>
            <person name="Cunningham G."/>
            <person name="Chiu C.Y."/>
            <person name="Miller S."/>
        </authorList>
    </citation>
    <scope>NUCLEOTIDE SEQUENCE [LARGE SCALE GENOMIC DNA]</scope>
    <source>
        <strain evidence="2 3">MLE</strain>
    </source>
</reference>
<evidence type="ECO:0008006" key="4">
    <source>
        <dbReference type="Google" id="ProtNLM"/>
    </source>
</evidence>
<gene>
    <name evidence="2" type="ORF">ACT17_15430</name>
</gene>
<evidence type="ECO:0000313" key="2">
    <source>
        <dbReference type="EMBL" id="KMV17658.1"/>
    </source>
</evidence>
<keyword evidence="1" id="KW-0472">Membrane</keyword>
<protein>
    <recommendedName>
        <fullName evidence="4">Transmembrane protein</fullName>
    </recommendedName>
</protein>
<feature type="transmembrane region" description="Helical" evidence="1">
    <location>
        <begin position="52"/>
        <end position="72"/>
    </location>
</feature>
<dbReference type="EMBL" id="LFOD01000012">
    <property type="protein sequence ID" value="KMV17658.1"/>
    <property type="molecule type" value="Genomic_DNA"/>
</dbReference>
<dbReference type="AlphaFoldDB" id="A0A0J8U826"/>
<organism evidence="2 3">
    <name type="scientific">Mycolicibacterium conceptionense</name>
    <dbReference type="NCBI Taxonomy" id="451644"/>
    <lineage>
        <taxon>Bacteria</taxon>
        <taxon>Bacillati</taxon>
        <taxon>Actinomycetota</taxon>
        <taxon>Actinomycetes</taxon>
        <taxon>Mycobacteriales</taxon>
        <taxon>Mycobacteriaceae</taxon>
        <taxon>Mycolicibacterium</taxon>
    </lineage>
</organism>
<keyword evidence="1" id="KW-1133">Transmembrane helix</keyword>
<evidence type="ECO:0000256" key="1">
    <source>
        <dbReference type="SAM" id="Phobius"/>
    </source>
</evidence>
<dbReference type="RefSeq" id="WP_048896012.1">
    <property type="nucleotide sequence ID" value="NZ_LFOD01000012.1"/>
</dbReference>
<dbReference type="OrthoDB" id="4764202at2"/>
<keyword evidence="1" id="KW-0812">Transmembrane</keyword>
<dbReference type="PATRIC" id="fig|451644.5.peg.3199"/>